<sequence>MFDYEKSVEYYPFFIRCISSFAAGFFFIILSKQYAPEWLTKVNCRILQYLLNIILHFTSWNSYLKSKIDENDANRDLLEKEIDSIVDKVLLHYVESWYGDISKDEEFLLSVRSYFNIIKEQALINIQKLNKEKLVVDCITIFRSHLKDIQELDYDYQRSGLLAIGNLLTMSNLAPPAIPSCLPAKWLLIHMFERNILEMLLEKLSSPDFIYESIIQILSDRIVKSSESKAQKARSIKTSRRVSFYAGNEIDDNEDDIEHIEMRMNEGDDFSLPSSMNSTATINSGEDYDNDQRDVECSIESAQEALDALPDAPKVAFEDVLIEGTEFVQDQNHRLYVSYNLSYKMWEHEPESRSWKLKSGFVKRRYAQFVELQECLERKKAYRKVLKGLRTPRRWPHFASDLKSSKRLQNRIKYLGHYLKEVSENELIGNSEELTWFLSPSSSPSVAYLRKLNESRKLDTFVNTVSGVIAKFMPSSDLNTAISGLPLDGSTSSIKLDDRHAEFSYDVAIVWKERSNNSRLCDLNDILCSYICHVDETLDGTNIEDINKNTSTDHSNEKDSNGNCKLSEAVLDLAIDLTKDSKHWFTQYEFMTYFRNIFGSILNQYLMKNLDEVTTTKKIAYYLNILKRSIWEEDEEEDNSQEYTTSVKLEVENCIVDFFPYYLKLLLGRNYFKNCVRYLVESLNSEDLNRW</sequence>
<evidence type="ECO:0000313" key="5">
    <source>
        <dbReference type="EMBL" id="CAD5114514.1"/>
    </source>
</evidence>
<dbReference type="PANTHER" id="PTHR22775">
    <property type="entry name" value="SORTING NEXIN"/>
    <property type="match status" value="1"/>
</dbReference>
<dbReference type="Proteomes" id="UP000549394">
    <property type="component" value="Unassembled WGS sequence"/>
</dbReference>
<evidence type="ECO:0000259" key="4">
    <source>
        <dbReference type="PROSITE" id="PS51207"/>
    </source>
</evidence>
<dbReference type="OrthoDB" id="5582218at2759"/>
<dbReference type="Pfam" id="PF00787">
    <property type="entry name" value="PX"/>
    <property type="match status" value="1"/>
</dbReference>
<gene>
    <name evidence="5" type="ORF">DGYR_LOCUS3350</name>
</gene>
<reference evidence="5 6" key="1">
    <citation type="submission" date="2020-08" db="EMBL/GenBank/DDBJ databases">
        <authorList>
            <person name="Hejnol A."/>
        </authorList>
    </citation>
    <scope>NUCLEOTIDE SEQUENCE [LARGE SCALE GENOMIC DNA]</scope>
</reference>
<keyword evidence="6" id="KW-1185">Reference proteome</keyword>
<dbReference type="Pfam" id="PF08628">
    <property type="entry name" value="Nexin_C"/>
    <property type="match status" value="1"/>
</dbReference>
<keyword evidence="2" id="KW-0472">Membrane</keyword>
<dbReference type="Gene3D" id="3.30.1520.10">
    <property type="entry name" value="Phox-like domain"/>
    <property type="match status" value="1"/>
</dbReference>
<dbReference type="PROSITE" id="PS51207">
    <property type="entry name" value="PXA"/>
    <property type="match status" value="1"/>
</dbReference>
<dbReference type="SUPFAM" id="SSF64268">
    <property type="entry name" value="PX domain"/>
    <property type="match status" value="1"/>
</dbReference>
<dbReference type="AlphaFoldDB" id="A0A7I8VDR6"/>
<feature type="domain" description="PX" evidence="3">
    <location>
        <begin position="317"/>
        <end position="445"/>
    </location>
</feature>
<evidence type="ECO:0000256" key="2">
    <source>
        <dbReference type="SAM" id="Phobius"/>
    </source>
</evidence>
<dbReference type="SMART" id="SM00313">
    <property type="entry name" value="PXA"/>
    <property type="match status" value="1"/>
</dbReference>
<keyword evidence="2" id="KW-1133">Transmembrane helix</keyword>
<dbReference type="InterPro" id="IPR036871">
    <property type="entry name" value="PX_dom_sf"/>
</dbReference>
<dbReference type="InterPro" id="IPR001683">
    <property type="entry name" value="PX_dom"/>
</dbReference>
<feature type="domain" description="PXA" evidence="4">
    <location>
        <begin position="75"/>
        <end position="222"/>
    </location>
</feature>
<keyword evidence="2" id="KW-0812">Transmembrane</keyword>
<dbReference type="InterPro" id="IPR003114">
    <property type="entry name" value="Phox_assoc"/>
</dbReference>
<evidence type="ECO:0000259" key="3">
    <source>
        <dbReference type="PROSITE" id="PS50195"/>
    </source>
</evidence>
<proteinExistence type="inferred from homology"/>
<comment type="similarity">
    <text evidence="1">Belongs to the sorting nexin family.</text>
</comment>
<dbReference type="SMART" id="SM00312">
    <property type="entry name" value="PX"/>
    <property type="match status" value="1"/>
</dbReference>
<dbReference type="PROSITE" id="PS50195">
    <property type="entry name" value="PX"/>
    <property type="match status" value="1"/>
</dbReference>
<accession>A0A7I8VDR6</accession>
<evidence type="ECO:0000256" key="1">
    <source>
        <dbReference type="ARBA" id="ARBA00010883"/>
    </source>
</evidence>
<organism evidence="5 6">
    <name type="scientific">Dimorphilus gyrociliatus</name>
    <dbReference type="NCBI Taxonomy" id="2664684"/>
    <lineage>
        <taxon>Eukaryota</taxon>
        <taxon>Metazoa</taxon>
        <taxon>Spiralia</taxon>
        <taxon>Lophotrochozoa</taxon>
        <taxon>Annelida</taxon>
        <taxon>Polychaeta</taxon>
        <taxon>Polychaeta incertae sedis</taxon>
        <taxon>Dinophilidae</taxon>
        <taxon>Dimorphilus</taxon>
    </lineage>
</organism>
<comment type="caution">
    <text evidence="5">The sequence shown here is derived from an EMBL/GenBank/DDBJ whole genome shotgun (WGS) entry which is preliminary data.</text>
</comment>
<dbReference type="Pfam" id="PF02194">
    <property type="entry name" value="PXA"/>
    <property type="match status" value="1"/>
</dbReference>
<dbReference type="EMBL" id="CAJFCJ010000005">
    <property type="protein sequence ID" value="CAD5114514.1"/>
    <property type="molecule type" value="Genomic_DNA"/>
</dbReference>
<dbReference type="InterPro" id="IPR013937">
    <property type="entry name" value="Sorting_nexin_C"/>
</dbReference>
<evidence type="ECO:0000313" key="6">
    <source>
        <dbReference type="Proteomes" id="UP000549394"/>
    </source>
</evidence>
<dbReference type="GO" id="GO:0035091">
    <property type="term" value="F:phosphatidylinositol binding"/>
    <property type="evidence" value="ECO:0007669"/>
    <property type="project" value="InterPro"/>
</dbReference>
<feature type="transmembrane region" description="Helical" evidence="2">
    <location>
        <begin position="13"/>
        <end position="30"/>
    </location>
</feature>
<dbReference type="PANTHER" id="PTHR22775:SF3">
    <property type="entry name" value="SORTING NEXIN-13"/>
    <property type="match status" value="1"/>
</dbReference>
<protein>
    <submittedName>
        <fullName evidence="5">DgyrCDS3638</fullName>
    </submittedName>
</protein>
<name>A0A7I8VDR6_9ANNE</name>